<keyword evidence="2 11" id="KW-0732">Signal</keyword>
<feature type="domain" description="VWFD" evidence="13">
    <location>
        <begin position="138"/>
        <end position="304"/>
    </location>
</feature>
<dbReference type="SUPFAM" id="SSF57567">
    <property type="entry name" value="Serine protease inhibitors"/>
    <property type="match status" value="5"/>
</dbReference>
<protein>
    <recommendedName>
        <fullName evidence="16">SCO-spondin</fullName>
    </recommendedName>
</protein>
<dbReference type="PROSITE" id="PS50068">
    <property type="entry name" value="LDLRA_2"/>
    <property type="match status" value="6"/>
</dbReference>
<evidence type="ECO:0000313" key="14">
    <source>
        <dbReference type="EMBL" id="CAF3825461.1"/>
    </source>
</evidence>
<keyword evidence="4" id="KW-0106">Calcium</keyword>
<dbReference type="Proteomes" id="UP000663842">
    <property type="component" value="Unassembled WGS sequence"/>
</dbReference>
<evidence type="ECO:0000259" key="13">
    <source>
        <dbReference type="PROSITE" id="PS51233"/>
    </source>
</evidence>
<dbReference type="SMART" id="SM00832">
    <property type="entry name" value="C8"/>
    <property type="match status" value="3"/>
</dbReference>
<dbReference type="InterPro" id="IPR002919">
    <property type="entry name" value="TIL_dom"/>
</dbReference>
<dbReference type="PROSITE" id="PS01209">
    <property type="entry name" value="LDLRA_1"/>
    <property type="match status" value="2"/>
</dbReference>
<keyword evidence="3" id="KW-0677">Repeat</keyword>
<feature type="disulfide bond" evidence="9">
    <location>
        <begin position="1539"/>
        <end position="1551"/>
    </location>
</feature>
<evidence type="ECO:0000313" key="15">
    <source>
        <dbReference type="Proteomes" id="UP000663842"/>
    </source>
</evidence>
<keyword evidence="7" id="KW-0325">Glycoprotein</keyword>
<dbReference type="EMBL" id="CAJOBF010000490">
    <property type="protein sequence ID" value="CAF3825461.1"/>
    <property type="molecule type" value="Genomic_DNA"/>
</dbReference>
<dbReference type="GO" id="GO:0007155">
    <property type="term" value="P:cell adhesion"/>
    <property type="evidence" value="ECO:0007669"/>
    <property type="project" value="UniProtKB-KW"/>
</dbReference>
<keyword evidence="6 9" id="KW-1015">Disulfide bond</keyword>
<evidence type="ECO:0000256" key="6">
    <source>
        <dbReference type="ARBA" id="ARBA00023157"/>
    </source>
</evidence>
<evidence type="ECO:0000256" key="7">
    <source>
        <dbReference type="ARBA" id="ARBA00023180"/>
    </source>
</evidence>
<dbReference type="SMART" id="SM00192">
    <property type="entry name" value="LDLa"/>
    <property type="match status" value="6"/>
</dbReference>
<dbReference type="PROSITE" id="PS51233">
    <property type="entry name" value="VWFD"/>
    <property type="match status" value="3"/>
</dbReference>
<keyword evidence="5" id="KW-0130">Cell adhesion</keyword>
<dbReference type="InterPro" id="IPR036084">
    <property type="entry name" value="Ser_inhib-like_sf"/>
</dbReference>
<evidence type="ECO:0000256" key="2">
    <source>
        <dbReference type="ARBA" id="ARBA00022729"/>
    </source>
</evidence>
<feature type="domain" description="VWFD" evidence="13">
    <location>
        <begin position="968"/>
        <end position="1138"/>
    </location>
</feature>
<evidence type="ECO:0000256" key="3">
    <source>
        <dbReference type="ARBA" id="ARBA00022737"/>
    </source>
</evidence>
<gene>
    <name evidence="14" type="ORF">UXM345_LOCUS6260</name>
</gene>
<dbReference type="FunFam" id="2.20.100.10:FF:000001">
    <property type="entry name" value="semaphorin-5A isoform X1"/>
    <property type="match status" value="1"/>
</dbReference>
<dbReference type="Pfam" id="PF00057">
    <property type="entry name" value="Ldl_recept_a"/>
    <property type="match status" value="5"/>
</dbReference>
<evidence type="ECO:0000256" key="8">
    <source>
        <dbReference type="PROSITE-ProRule" id="PRU00039"/>
    </source>
</evidence>
<evidence type="ECO:0000256" key="11">
    <source>
        <dbReference type="SAM" id="SignalP"/>
    </source>
</evidence>
<dbReference type="InterPro" id="IPR006207">
    <property type="entry name" value="Cys_knot_C"/>
</dbReference>
<dbReference type="SUPFAM" id="SSF57424">
    <property type="entry name" value="LDL receptor-like module"/>
    <property type="match status" value="6"/>
</dbReference>
<dbReference type="SMART" id="SM00216">
    <property type="entry name" value="VWD"/>
    <property type="match status" value="3"/>
</dbReference>
<dbReference type="InterPro" id="IPR001007">
    <property type="entry name" value="VWF_dom"/>
</dbReference>
<comment type="caution">
    <text evidence="14">The sequence shown here is derived from an EMBL/GenBank/DDBJ whole genome shotgun (WGS) entry which is preliminary data.</text>
</comment>
<dbReference type="Pfam" id="PF01826">
    <property type="entry name" value="TIL"/>
    <property type="match status" value="4"/>
</dbReference>
<dbReference type="Gene3D" id="2.20.100.10">
    <property type="entry name" value="Thrombospondin type-1 (TSP1) repeat"/>
    <property type="match status" value="4"/>
</dbReference>
<dbReference type="Gene3D" id="4.10.400.10">
    <property type="entry name" value="Low-density Lipoprotein Receptor"/>
    <property type="match status" value="6"/>
</dbReference>
<dbReference type="CDD" id="cd00112">
    <property type="entry name" value="LDLa"/>
    <property type="match status" value="6"/>
</dbReference>
<feature type="chain" id="PRO_5033022973" description="SCO-spondin" evidence="11">
    <location>
        <begin position="23"/>
        <end position="3228"/>
    </location>
</feature>
<reference evidence="14" key="1">
    <citation type="submission" date="2021-02" db="EMBL/GenBank/DDBJ databases">
        <authorList>
            <person name="Nowell W R."/>
        </authorList>
    </citation>
    <scope>NUCLEOTIDE SEQUENCE</scope>
</reference>
<dbReference type="PROSITE" id="PS50092">
    <property type="entry name" value="TSP1"/>
    <property type="match status" value="5"/>
</dbReference>
<dbReference type="PANTHER" id="PTHR11339">
    <property type="entry name" value="EXTRACELLULAR MATRIX GLYCOPROTEIN RELATED"/>
    <property type="match status" value="1"/>
</dbReference>
<dbReference type="InterPro" id="IPR014853">
    <property type="entry name" value="VWF/SSPO/ZAN-like_Cys-rich_dom"/>
</dbReference>
<feature type="signal peptide" evidence="11">
    <location>
        <begin position="1"/>
        <end position="22"/>
    </location>
</feature>
<dbReference type="InterPro" id="IPR023415">
    <property type="entry name" value="LDLR_class-A_CS"/>
</dbReference>
<dbReference type="NCBIfam" id="TIGR04215">
    <property type="entry name" value="choice_anch_A"/>
    <property type="match status" value="1"/>
</dbReference>
<feature type="domain" description="VWFD" evidence="13">
    <location>
        <begin position="499"/>
        <end position="665"/>
    </location>
</feature>
<evidence type="ECO:0008006" key="16">
    <source>
        <dbReference type="Google" id="ProtNLM"/>
    </source>
</evidence>
<feature type="region of interest" description="Disordered" evidence="10">
    <location>
        <begin position="2067"/>
        <end position="2090"/>
    </location>
</feature>
<evidence type="ECO:0000256" key="9">
    <source>
        <dbReference type="PROSITE-ProRule" id="PRU00124"/>
    </source>
</evidence>
<evidence type="ECO:0000256" key="10">
    <source>
        <dbReference type="SAM" id="MobiDB-lite"/>
    </source>
</evidence>
<dbReference type="PROSITE" id="PS01225">
    <property type="entry name" value="CTCK_2"/>
    <property type="match status" value="1"/>
</dbReference>
<dbReference type="SMART" id="SM00041">
    <property type="entry name" value="CT"/>
    <property type="match status" value="1"/>
</dbReference>
<evidence type="ECO:0000259" key="12">
    <source>
        <dbReference type="PROSITE" id="PS01225"/>
    </source>
</evidence>
<dbReference type="InterPro" id="IPR036055">
    <property type="entry name" value="LDL_receptor-like_sf"/>
</dbReference>
<feature type="disulfide bond" evidence="9">
    <location>
        <begin position="1360"/>
        <end position="1375"/>
    </location>
</feature>
<feature type="disulfide bond" evidence="9">
    <location>
        <begin position="1387"/>
        <end position="1405"/>
    </location>
</feature>
<feature type="disulfide bond" evidence="9">
    <location>
        <begin position="1484"/>
        <end position="1499"/>
    </location>
</feature>
<dbReference type="FunFam" id="4.10.400.10:FF:000034">
    <property type="entry name" value="Low-density lipoprotein receptor-related protein 2"/>
    <property type="match status" value="1"/>
</dbReference>
<dbReference type="InterPro" id="IPR000884">
    <property type="entry name" value="TSP1_rpt"/>
</dbReference>
<feature type="disulfide bond" evidence="9">
    <location>
        <begin position="1522"/>
        <end position="1537"/>
    </location>
</feature>
<dbReference type="Pfam" id="PF23244">
    <property type="entry name" value="VWF"/>
    <property type="match status" value="1"/>
</dbReference>
<feature type="disulfide bond" evidence="9">
    <location>
        <begin position="1546"/>
        <end position="1564"/>
    </location>
</feature>
<proteinExistence type="predicted"/>
<dbReference type="Pfam" id="PF00090">
    <property type="entry name" value="TSP_1"/>
    <property type="match status" value="5"/>
</dbReference>
<feature type="disulfide bond" evidence="9">
    <location>
        <begin position="1503"/>
        <end position="1515"/>
    </location>
</feature>
<dbReference type="GO" id="GO:0005615">
    <property type="term" value="C:extracellular space"/>
    <property type="evidence" value="ECO:0007669"/>
    <property type="project" value="TreeGrafter"/>
</dbReference>
<dbReference type="Gene3D" id="2.10.25.10">
    <property type="entry name" value="Laminin"/>
    <property type="match status" value="5"/>
</dbReference>
<dbReference type="CDD" id="cd19941">
    <property type="entry name" value="TIL"/>
    <property type="match status" value="5"/>
</dbReference>
<sequence length="3228" mass="351423">MATKRSPIYLSLIFCFMMTVDTQTSTTSTNQHICSSIESVTKNYDCPNSTVFSIVDEYNKDNSTWKLDFKVFQDASIRNSVDLLQEIQRRYENSIPCPYTRQMNVSKCCSNWTGSNCDQVTTSNDTLSFDDDEPLPFATCVLWGLFHYRTFDNTQFEFIGSCNYKLSGTQSWQVNVRPIQCTNWQKCSKQLSMLFGSVNVTAEGSNVIVNGVTLDSTEGIILSGVTIERRGNYTYLTYSDGVRIKWNEATTIDLTVDISFKGRVSGLCGDYDQNSRNDLTLFDGTISPSAAVFGNQWRLDKSCPEVPSLGDVCSNDNIQQKAIDACQILLNTSDVFGECLQVVNGEQYYNACVIDYCMTTTTHPKQLEQAMCNSYTAFARDCTDNYIDINWRTASRCPKSCPNNMTYVECASNCPKTCQSLSQRISQSDACMSDCSANCICPTGTVLDLGQNQQCVEPDRCTCYYRGNYYQPGDNIDIDCNQCNCSSGSWQCSKLACPRTCTVMGNGHIDTYDGKTFTLISSCQYILLEGIDSKSSNKLRVMYTNTQDISTNELVVVYYGNIVNIKGSQIVVNGQPGTQLPHTSNDLLIRQATSVLLSVEGPDFTIYFDGFRVYITLEPSFINQTCGLCGTFNYITRDDYQTPNGLIETNIIGFADAYKTSQTCNTPSQTSPCSLFPVSELTARTTCQNLLKDSVFTPCVSILDPSFYIESCTADLCVDSSSDYRSIYTCYHLATYAHECAERGVIIDWMSKSSLSNACRIASYPYGQCSSSADGSTSTSYSECVSACDYSCSDLAQNSSLNCENRCLPGCACPTNTYYNSKSRSCIRAEQCPCYDVSTESYIQPGQNLFRTCTNCTCSSGRFRCENPDCLSTMICPGNQIYSNNASTCPKTCDNSISFSNCNTYKQGCTCPPGQVLTHDGITCVSVDECPCRYNQRSYTTGERILQSCNNCTCSGGIWTCTKMQCDSTCIATGDPHYITFDGLRYSYQGNCQYYLAKEKNNTFSILAENVPCGSTGVTCTKNIIIDYLGSSIDLQRGRNVIFNGIELKNYESIPKIYGQVSVFKSGVFTIISTPDFLIKWDESTRIYVTVYSKHRGNMEGLCGNYNDDNADDIKTAQGITGSIIEMANSWKTAPTCANLQDNLIDNSDPCFGHEQRRDWAKTECSLIRGKSIDNPFNPCIELMDSTQLDMYYKECLYDACNCDRGGDCECLCTSLASFAEKCNSIGVPIRWRRPDRCPMQCDNNKVYMACGPICPETCSGKEYFGCELSGCVEGCFCPNDLLMDGTGTCVPISSCTCTYDNKYYPSGSNIIRGCEICSCANGSFVCSTLTVQECQQNCSLFSEFQCLTSKECIPKTWKCDKTYDCADQTDEDNCIYKCSNKTSFTCQNGQCINMTYHCDGLPNCRDGSDEINCTYIQPCTEFLCKTSAKCIPNTWVCDGSIDCGYGDASDEAADCKQEHCDLNSGRYFQCADNQNCLPISSKCDNHKDCLDGSDERNCACTCSEQFSCQTVCQCISVSRVCDGIPDCIDQTDENNCTCTSNEYTCLGGGCINRTQLCDGITHCSKGDDETHMDCAVTTTTIIPSTIFTAVGQTNVSSVGTVISKTSETTSITSITTYITGTTSSTCSAIVGAKWLSDYNLITIGDLDTNSGVEYRTLVCGSYLGTQSSNFAIHRDQNSIDPSLEIRYNISFGSTMNVTAGSVANSFGTVQKISPTQYNLNGRLLGINAGNYGASVFIDTTLDTKCSQVTYDIQTFSRYLSQLLPNNDVLVPQRQPDALKFIVNNTNADGLAIFHLSCDDVLQNKYVQQIEILNNANATVIVINLSGQTCSYEEGNMVGSWLNGLDGRSRTLWNIYEKPSSRNVSLRITQNFMGALLAPFYAVETSANIDGSAAVYNMKARAELQGPQLIFPTCIEPQPPTSYTMQTTTPFAAVPPTKISNYTALQLSPENATNILSTATPTYRTTAFPPITTTMSYCTQQKGMNQPLTIQPAQVTSNPPPETTGDINPTLNTPGFNYPSMSPEINVTLVQPATLTLIYIPVDRQNQPSNVDTFIVKFVYPDGTTTSQFSSEIPSKTETTISSGTTTTTTTTTTLSTRVVFPPSDASPRVNLPSNFHLPNGTIIVIDVTSTSDHDNPKQVTVGIVACVEVTTATTITYTTPGAATTGALSTPGAATTGTLSTPGAATTGTLSTQAATTSGTTIIPTSVHASTMCRMSMAQAEGVYVSYVNHSGTLLPESGSLDYTTSGTGFSFQNEPDRIGLFDNDGRPLYYIDIVFNPAGADSLSSIMVNNESNVNEFRVEFFVQPGTNKLFTIAPYVSLSYNSTMSNAGPSIPDFLDDVPSPLTGVRISILSTRDDQPPHNLKLAIFGCFNTPIIGTTATTTGLLPTTEISPTEVKSTTAAVTTSVPTITSAVGTTGTLATGSPTGTPASSTTVLPPITTTMSYCTQQKGMNQPLTIQPAQVTSNPPPETTGDINPTLNTPGFNYPSMSPEINVTLVQPATLTLIYIPVDRQNQPSNVDTFIVKFVYPDGTTTSQFSSEIPSKTETTISSGTTTTTTTTTTLSTRVVFPPSDASPRVTIGIVACTMPLTPSTNTIISTIPFTSLVTSSELPTTSGTYFFTTINPITITSIKCIYSDWTNWTSCTVTCGQGQQMRTRNVMAGSCTQPLLETRICQMEPCPCIFTQDIYISTFQKFPPLDNFVGWIEKDDQTGYTNSTESVYIGDHLDNNTIVHSYNCSEFICKDSSLVSVSTPNCSKDCQFEPWTEWTSCSITCGGNGNQTRSRGKIPAAGDGKDCIGSDIETLLCSSSPCVGACLTTEWTDFTPCSKSCGLGSQIRTRNFTSQRPNCTDALIDVRDCNIGCCSVDGNWSPWSPWNNCTADCNGGERIRTRQCNQPTPKCDGAPCEGTSSQSEPCNTFPCRNGTCTGGKILSNCSNSCDTSCSTLTCNGQCSEPEICQTGCICANDTVMDANGNCVMPSTCQCLYEGRILLSGQTINVVDTCQKCTCQNGCVTCNSVPCIEQCTWSDWSPFGECSATCNGTESRYQILQGPNCFHNDTKIETRPCSTVTSNYQKGCATCTCLNLTNEQCVTNCTVTNETCSQIEDPLFTYTYTPPVDGLCCGSCIRVPKPEICSVNLLPADFVTINNCTSAEKISQQQCLGGCISYSMSGFSAPQNNCRCCAPVETSTTQVKMICTDSSGYSTTIWKPYETILRCSCATCENTIPIK</sequence>
<dbReference type="InterPro" id="IPR026588">
    <property type="entry name" value="Choice_anch_A"/>
</dbReference>
<dbReference type="InterPro" id="IPR002172">
    <property type="entry name" value="LDrepeatLR_classA_rpt"/>
</dbReference>
<dbReference type="SUPFAM" id="SSF57603">
    <property type="entry name" value="FnI-like domain"/>
    <property type="match status" value="2"/>
</dbReference>
<keyword evidence="1" id="KW-0245">EGF-like domain</keyword>
<name>A0A819CUK3_9BILA</name>
<dbReference type="SMART" id="SM00215">
    <property type="entry name" value="VWC_out"/>
    <property type="match status" value="3"/>
</dbReference>
<dbReference type="InterPro" id="IPR036383">
    <property type="entry name" value="TSP1_rpt_sf"/>
</dbReference>
<feature type="region of interest" description="Disordered" evidence="10">
    <location>
        <begin position="2175"/>
        <end position="2196"/>
    </location>
</feature>
<dbReference type="SMART" id="SM00209">
    <property type="entry name" value="TSP1"/>
    <property type="match status" value="5"/>
</dbReference>
<evidence type="ECO:0000256" key="5">
    <source>
        <dbReference type="ARBA" id="ARBA00022889"/>
    </source>
</evidence>
<dbReference type="InterPro" id="IPR050780">
    <property type="entry name" value="Mucin_vWF_Thrombospondin_sf"/>
</dbReference>
<dbReference type="Pfam" id="PF08742">
    <property type="entry name" value="C8"/>
    <property type="match status" value="3"/>
</dbReference>
<comment type="caution">
    <text evidence="8">Lacks conserved residue(s) required for the propagation of feature annotation.</text>
</comment>
<feature type="domain" description="CTCK" evidence="12">
    <location>
        <begin position="3125"/>
        <end position="3222"/>
    </location>
</feature>
<dbReference type="PANTHER" id="PTHR11339:SF409">
    <property type="match status" value="1"/>
</dbReference>
<accession>A0A819CUK3</accession>
<evidence type="ECO:0000256" key="4">
    <source>
        <dbReference type="ARBA" id="ARBA00022837"/>
    </source>
</evidence>
<feature type="compositionally biased region" description="Low complexity" evidence="10">
    <location>
        <begin position="2076"/>
        <end position="2090"/>
    </location>
</feature>
<dbReference type="SUPFAM" id="SSF82895">
    <property type="entry name" value="TSP-1 type 1 repeat"/>
    <property type="match status" value="4"/>
</dbReference>
<dbReference type="PRINTS" id="PR00261">
    <property type="entry name" value="LDLRECEPTOR"/>
</dbReference>
<organism evidence="14 15">
    <name type="scientific">Rotaria magnacalcarata</name>
    <dbReference type="NCBI Taxonomy" id="392030"/>
    <lineage>
        <taxon>Eukaryota</taxon>
        <taxon>Metazoa</taxon>
        <taxon>Spiralia</taxon>
        <taxon>Gnathifera</taxon>
        <taxon>Rotifera</taxon>
        <taxon>Eurotatoria</taxon>
        <taxon>Bdelloidea</taxon>
        <taxon>Philodinida</taxon>
        <taxon>Philodinidae</taxon>
        <taxon>Rotaria</taxon>
    </lineage>
</organism>
<evidence type="ECO:0000256" key="1">
    <source>
        <dbReference type="ARBA" id="ARBA00022536"/>
    </source>
</evidence>
<feature type="disulfide bond" evidence="9">
    <location>
        <begin position="1399"/>
        <end position="1414"/>
    </location>
</feature>
<dbReference type="Pfam" id="PF00094">
    <property type="entry name" value="VWD"/>
    <property type="match status" value="3"/>
</dbReference>
<dbReference type="InterPro" id="IPR001846">
    <property type="entry name" value="VWF_type-D"/>
</dbReference>
<dbReference type="GO" id="GO:0031012">
    <property type="term" value="C:extracellular matrix"/>
    <property type="evidence" value="ECO:0007669"/>
    <property type="project" value="TreeGrafter"/>
</dbReference>